<keyword evidence="8" id="KW-1185">Reference proteome</keyword>
<dbReference type="Pfam" id="PF00160">
    <property type="entry name" value="Pro_isomerase"/>
    <property type="match status" value="1"/>
</dbReference>
<dbReference type="SUPFAM" id="SSF50891">
    <property type="entry name" value="Cyclophilin-like"/>
    <property type="match status" value="1"/>
</dbReference>
<dbReference type="PROSITE" id="PS50072">
    <property type="entry name" value="CSA_PPIASE_2"/>
    <property type="match status" value="1"/>
</dbReference>
<dbReference type="Gene3D" id="2.40.100.10">
    <property type="entry name" value="Cyclophilin-like"/>
    <property type="match status" value="1"/>
</dbReference>
<comment type="similarity">
    <text evidence="1">Belongs to the cyclophilin-type PPIase family.</text>
</comment>
<dbReference type="EMBL" id="JAGSGD010000001">
    <property type="protein sequence ID" value="MBR7617932.1"/>
    <property type="molecule type" value="Genomic_DNA"/>
</dbReference>
<dbReference type="PANTHER" id="PTHR45625:SF4">
    <property type="entry name" value="PEPTIDYLPROLYL ISOMERASE DOMAIN AND WD REPEAT-CONTAINING PROTEIN 1"/>
    <property type="match status" value="1"/>
</dbReference>
<dbReference type="EC" id="5.2.1.8" evidence="2"/>
<keyword evidence="3" id="KW-0697">Rotamase</keyword>
<evidence type="ECO:0000313" key="7">
    <source>
        <dbReference type="EMBL" id="MBR7617932.1"/>
    </source>
</evidence>
<dbReference type="RefSeq" id="WP_215337552.1">
    <property type="nucleotide sequence ID" value="NZ_JAGSGD010000001.1"/>
</dbReference>
<feature type="signal peptide" evidence="5">
    <location>
        <begin position="1"/>
        <end position="20"/>
    </location>
</feature>
<name>A0A941CXY9_9CAUL</name>
<gene>
    <name evidence="7" type="ORF">JKL49_00905</name>
</gene>
<dbReference type="InterPro" id="IPR029000">
    <property type="entry name" value="Cyclophilin-like_dom_sf"/>
</dbReference>
<organism evidence="7 8">
    <name type="scientific">Phenylobacterium glaciei</name>
    <dbReference type="NCBI Taxonomy" id="2803784"/>
    <lineage>
        <taxon>Bacteria</taxon>
        <taxon>Pseudomonadati</taxon>
        <taxon>Pseudomonadota</taxon>
        <taxon>Alphaproteobacteria</taxon>
        <taxon>Caulobacterales</taxon>
        <taxon>Caulobacteraceae</taxon>
        <taxon>Phenylobacterium</taxon>
    </lineage>
</organism>
<feature type="domain" description="PPIase cyclophilin-type" evidence="6">
    <location>
        <begin position="39"/>
        <end position="240"/>
    </location>
</feature>
<reference evidence="7" key="1">
    <citation type="submission" date="2021-04" db="EMBL/GenBank/DDBJ databases">
        <title>Draft genome assembly of strain Phenylobacterium sp. 20VBR1 using MiniION and Illumina platforms.</title>
        <authorList>
            <person name="Thomas F.A."/>
            <person name="Krishnan K.P."/>
            <person name="Sinha R.K."/>
        </authorList>
    </citation>
    <scope>NUCLEOTIDE SEQUENCE</scope>
    <source>
        <strain evidence="7">20VBR1</strain>
    </source>
</reference>
<evidence type="ECO:0000256" key="1">
    <source>
        <dbReference type="ARBA" id="ARBA00007365"/>
    </source>
</evidence>
<dbReference type="InterPro" id="IPR020892">
    <property type="entry name" value="Cyclophilin-type_PPIase_CS"/>
</dbReference>
<dbReference type="Proteomes" id="UP000622580">
    <property type="component" value="Unassembled WGS sequence"/>
</dbReference>
<dbReference type="InterPro" id="IPR044666">
    <property type="entry name" value="Cyclophilin_A-like"/>
</dbReference>
<comment type="caution">
    <text evidence="7">The sequence shown here is derived from an EMBL/GenBank/DDBJ whole genome shotgun (WGS) entry which is preliminary data.</text>
</comment>
<dbReference type="AlphaFoldDB" id="A0A941CXY9"/>
<protein>
    <recommendedName>
        <fullName evidence="2">peptidylprolyl isomerase</fullName>
        <ecNumber evidence="2">5.2.1.8</ecNumber>
    </recommendedName>
</protein>
<accession>A0A941CXY9</accession>
<keyword evidence="4 7" id="KW-0413">Isomerase</keyword>
<keyword evidence="5" id="KW-0732">Signal</keyword>
<evidence type="ECO:0000259" key="6">
    <source>
        <dbReference type="PROSITE" id="PS50072"/>
    </source>
</evidence>
<proteinExistence type="inferred from homology"/>
<dbReference type="PROSITE" id="PS00170">
    <property type="entry name" value="CSA_PPIASE_1"/>
    <property type="match status" value="1"/>
</dbReference>
<dbReference type="InterPro" id="IPR002130">
    <property type="entry name" value="Cyclophilin-type_PPIase_dom"/>
</dbReference>
<dbReference type="PANTHER" id="PTHR45625">
    <property type="entry name" value="PEPTIDYL-PROLYL CIS-TRANS ISOMERASE-RELATED"/>
    <property type="match status" value="1"/>
</dbReference>
<evidence type="ECO:0000256" key="2">
    <source>
        <dbReference type="ARBA" id="ARBA00013194"/>
    </source>
</evidence>
<evidence type="ECO:0000256" key="5">
    <source>
        <dbReference type="SAM" id="SignalP"/>
    </source>
</evidence>
<evidence type="ECO:0000256" key="3">
    <source>
        <dbReference type="ARBA" id="ARBA00023110"/>
    </source>
</evidence>
<evidence type="ECO:0000313" key="8">
    <source>
        <dbReference type="Proteomes" id="UP000622580"/>
    </source>
</evidence>
<feature type="chain" id="PRO_5038140798" description="peptidylprolyl isomerase" evidence="5">
    <location>
        <begin position="21"/>
        <end position="269"/>
    </location>
</feature>
<sequence>MIGKLSAALFAFGLLGAAPAPDWRPLDPENLLVIDTTRGRIIVEMAPAMAPQSVARVTLLAREGVYDGLQFHRVIEGFVNQTGNPNNKDGGTSSHPDLPLEATFKLKMAGYRAVAAPTDGTVGFLGTVPIQTVSGQEALRSKDGTVRAWGAYCPGVAGMGRQAGEDTGNSEIFFMRGSSRRLDRDYAVWGRIVVGSDVNSVIAVGEPPAKPDLMLKVRVAADIPAAERPHLSMLSQDSAAFRTLVRQTRIARGADFSICDLEVPVRVDP</sequence>
<evidence type="ECO:0000256" key="4">
    <source>
        <dbReference type="ARBA" id="ARBA00023235"/>
    </source>
</evidence>
<dbReference type="GO" id="GO:0006457">
    <property type="term" value="P:protein folding"/>
    <property type="evidence" value="ECO:0007669"/>
    <property type="project" value="InterPro"/>
</dbReference>
<dbReference type="GO" id="GO:0003755">
    <property type="term" value="F:peptidyl-prolyl cis-trans isomerase activity"/>
    <property type="evidence" value="ECO:0007669"/>
    <property type="project" value="UniProtKB-KW"/>
</dbReference>